<organism evidence="1 2">
    <name type="scientific">Limihaloglobus sulfuriphilus</name>
    <dbReference type="NCBI Taxonomy" id="1851148"/>
    <lineage>
        <taxon>Bacteria</taxon>
        <taxon>Pseudomonadati</taxon>
        <taxon>Planctomycetota</taxon>
        <taxon>Phycisphaerae</taxon>
        <taxon>Sedimentisphaerales</taxon>
        <taxon>Sedimentisphaeraceae</taxon>
        <taxon>Limihaloglobus</taxon>
    </lineage>
</organism>
<dbReference type="InterPro" id="IPR013783">
    <property type="entry name" value="Ig-like_fold"/>
</dbReference>
<accession>A0A1R7T5T6</accession>
<protein>
    <recommendedName>
        <fullName evidence="3">F5/8 type C domain-containing protein</fullName>
    </recommendedName>
</protein>
<dbReference type="Gene3D" id="2.60.40.10">
    <property type="entry name" value="Immunoglobulins"/>
    <property type="match status" value="1"/>
</dbReference>
<dbReference type="PROSITE" id="PS00018">
    <property type="entry name" value="EF_HAND_1"/>
    <property type="match status" value="1"/>
</dbReference>
<dbReference type="InterPro" id="IPR054720">
    <property type="entry name" value="HpiC1"/>
</dbReference>
<dbReference type="RefSeq" id="WP_146683891.1">
    <property type="nucleotide sequence ID" value="NZ_CP019646.1"/>
</dbReference>
<dbReference type="EMBL" id="CP019646">
    <property type="protein sequence ID" value="AQQ71746.1"/>
    <property type="molecule type" value="Genomic_DNA"/>
</dbReference>
<dbReference type="Pfam" id="PF22825">
    <property type="entry name" value="HpiC1-like"/>
    <property type="match status" value="1"/>
</dbReference>
<name>A0A1R7T5T6_9BACT</name>
<sequence>MSIKKNILLAAVFVLTCSLYAYRPVGYEQIEVWASSENNSTVPAVRVIDESGLTDDLHDNHDGGATMWLTVPGAPVSSANTNTETGPAWIAFKFDKPRRLGRMWVWNYNQEGLNWGSTGRGLKNVSIEYTSDNQNWHKLGDYVFNIAPGTAGYSHNTEIDLEEITATELVITAHTTDGCWGDGTIGYGLSEVRFFSLETQASQFYPIDTARGVYPDVTLSWLAGELTGGAEPHAVYFSDNYKAVLEADTSDTTGVFRGFHSQPSYSPGTLEDGKRYYWRVDQYNDSNPESPWKGPVMSFSTGHARYRFDGSMSRETTESFISRAITQGDFCRPVNEEAFEENKRMIGNIGAKFICRAAIAWDVPHSPTDFHMADDDYYYETIAGYAAKMQAQDHEALIQGTIFETTYSAYSAETPDRVAMGYSGAGVEQIPIPAWVFEEFELPVEQRNFSYEDMLYPDGSFRNHWLPGASIPDITRLETKMWFYYRGRRYIDAGFESIHFGQVLAMAHNDPDYSSWYDVLGRLREYASQHARRGFILCDSHARDGIVQGGEHLMDINLFPLRPKEDCSEEYNATLEFDHIDSIYGKSKAGMTPSGWYCDALPYNVEFDNSGASNPGVCGGDETHWPWGWDEISWFAHCDNDYRNYWIEYAVDWLKANDAVGYVRMPGHTTIAADPIEKGDGSLIWAYRANMPGTVFPDAFGQEQTIKKIWANMDTSTMPGIQVEQSQYQIENYPWPQTQADDTLQSAFQAGLADLSVDSMEYGQALNIADSTAQQQGGLGFGFPADNENFVYGDFEIKFNQNYTGSRTLRDITVFTAPTSDGRRFYNLGFSYSTVDEPDVFKSITRVHGLDDSAVPAGSGSVIEIYDGGTGCISNVDTLRITAGIAASLDGGAEKRYCTAFIEVDANMYDRSDINFDDSVDLKDFSTLARDWLYSSVLPLSNSSFELPDVRDGRISSALPEGWNLNGAVKIYDPSDAQWPSLYSPGQTVPHGEQVIYATGGTLTQDSGVLIDTDTTYQLCAGVGVPLTSTGSSSRISLLAVDGEGEVELAAADAVDGLYIMPNPVPLIKGEWVLQSVSWDSAGSEQLVGRELRVSLGGTFVHLDDVKLTAAEKTADIDKSGHVDMLDIELLGQSWLSGGR</sequence>
<keyword evidence="2" id="KW-1185">Reference proteome</keyword>
<gene>
    <name evidence="1" type="ORF">SMSP2_02124</name>
</gene>
<dbReference type="Proteomes" id="UP000188181">
    <property type="component" value="Chromosome"/>
</dbReference>
<dbReference type="AlphaFoldDB" id="A0A1R7T5T6"/>
<evidence type="ECO:0000313" key="2">
    <source>
        <dbReference type="Proteomes" id="UP000188181"/>
    </source>
</evidence>
<reference evidence="2" key="1">
    <citation type="submission" date="2017-02" db="EMBL/GenBank/DDBJ databases">
        <title>Comparative genomics and description of representatives of a novel lineage of planctomycetes thriving in anoxic sediments.</title>
        <authorList>
            <person name="Spring S."/>
            <person name="Bunk B."/>
            <person name="Sproer C."/>
        </authorList>
    </citation>
    <scope>NUCLEOTIDE SEQUENCE [LARGE SCALE GENOMIC DNA]</scope>
    <source>
        <strain evidence="2">SM-Chi-D1</strain>
    </source>
</reference>
<dbReference type="InterPro" id="IPR018247">
    <property type="entry name" value="EF_Hand_1_Ca_BS"/>
</dbReference>
<proteinExistence type="predicted"/>
<evidence type="ECO:0000313" key="1">
    <source>
        <dbReference type="EMBL" id="AQQ71746.1"/>
    </source>
</evidence>
<dbReference type="Gene3D" id="2.60.120.260">
    <property type="entry name" value="Galactose-binding domain-like"/>
    <property type="match status" value="1"/>
</dbReference>
<evidence type="ECO:0008006" key="3">
    <source>
        <dbReference type="Google" id="ProtNLM"/>
    </source>
</evidence>
<dbReference type="KEGG" id="pbas:SMSP2_02124"/>
<dbReference type="OrthoDB" id="242612at2"/>
<dbReference type="STRING" id="1851148.SMSP2_02124"/>